<reference evidence="2 3" key="1">
    <citation type="journal article" date="2019" name="Int. J. Syst. Evol. Microbiol.">
        <title>The Global Catalogue of Microorganisms (GCM) 10K type strain sequencing project: providing services to taxonomists for standard genome sequencing and annotation.</title>
        <authorList>
            <consortium name="The Broad Institute Genomics Platform"/>
            <consortium name="The Broad Institute Genome Sequencing Center for Infectious Disease"/>
            <person name="Wu L."/>
            <person name="Ma J."/>
        </authorList>
    </citation>
    <scope>NUCLEOTIDE SEQUENCE [LARGE SCALE GENOMIC DNA]</scope>
    <source>
        <strain evidence="2 3">CGMCC 1.12553</strain>
    </source>
</reference>
<accession>A0ABD5PCC1</accession>
<dbReference type="Proteomes" id="UP001595921">
    <property type="component" value="Unassembled WGS sequence"/>
</dbReference>
<dbReference type="AlphaFoldDB" id="A0ABD5PCC1"/>
<feature type="compositionally biased region" description="Basic and acidic residues" evidence="1">
    <location>
        <begin position="1"/>
        <end position="11"/>
    </location>
</feature>
<dbReference type="Pfam" id="PF23424">
    <property type="entry name" value="DUF7112"/>
    <property type="match status" value="1"/>
</dbReference>
<organism evidence="2 3">
    <name type="scientific">Halobium salinum</name>
    <dbReference type="NCBI Taxonomy" id="1364940"/>
    <lineage>
        <taxon>Archaea</taxon>
        <taxon>Methanobacteriati</taxon>
        <taxon>Methanobacteriota</taxon>
        <taxon>Stenosarchaea group</taxon>
        <taxon>Halobacteria</taxon>
        <taxon>Halobacteriales</taxon>
        <taxon>Haloferacaceae</taxon>
        <taxon>Halobium</taxon>
    </lineage>
</organism>
<dbReference type="InterPro" id="IPR055536">
    <property type="entry name" value="DUF7112"/>
</dbReference>
<comment type="caution">
    <text evidence="2">The sequence shown here is derived from an EMBL/GenBank/DDBJ whole genome shotgun (WGS) entry which is preliminary data.</text>
</comment>
<sequence>MTDRIPSDHASVRTVRGKLARSGGTRRPCLRVPDELADSLDAGDYVRLVLDGDAAHARVSEDATGLVIRGAYDDKSLARDPGDAPNRLVEWVDANDRPLDSAVEVDEVESGYFYGVRVPGRRAVYAPSTPPADSLASIAEKLDGDG</sequence>
<feature type="region of interest" description="Disordered" evidence="1">
    <location>
        <begin position="126"/>
        <end position="146"/>
    </location>
</feature>
<dbReference type="EMBL" id="JBHSDS010000006">
    <property type="protein sequence ID" value="MFC4358116.1"/>
    <property type="molecule type" value="Genomic_DNA"/>
</dbReference>
<name>A0ABD5PCC1_9EURY</name>
<proteinExistence type="predicted"/>
<evidence type="ECO:0000256" key="1">
    <source>
        <dbReference type="SAM" id="MobiDB-lite"/>
    </source>
</evidence>
<protein>
    <submittedName>
        <fullName evidence="2">Uncharacterized protein</fullName>
    </submittedName>
</protein>
<evidence type="ECO:0000313" key="3">
    <source>
        <dbReference type="Proteomes" id="UP001595921"/>
    </source>
</evidence>
<feature type="region of interest" description="Disordered" evidence="1">
    <location>
        <begin position="1"/>
        <end position="30"/>
    </location>
</feature>
<gene>
    <name evidence="2" type="ORF">ACFO0N_09165</name>
</gene>
<dbReference type="RefSeq" id="WP_267624306.1">
    <property type="nucleotide sequence ID" value="NZ_JAODIW010000008.1"/>
</dbReference>
<keyword evidence="3" id="KW-1185">Reference proteome</keyword>
<evidence type="ECO:0000313" key="2">
    <source>
        <dbReference type="EMBL" id="MFC4358116.1"/>
    </source>
</evidence>